<comment type="cofactor">
    <cofactor evidence="10">
        <name>Mg(2+)</name>
        <dbReference type="ChEBI" id="CHEBI:18420"/>
    </cofactor>
    <text evidence="10">Binds 1 Mg(2+) ion per subunit.</text>
</comment>
<dbReference type="PROSITE" id="PS00802">
    <property type="entry name" value="TRANSKETOLASE_2"/>
    <property type="match status" value="1"/>
</dbReference>
<comment type="cofactor">
    <cofactor evidence="10">
        <name>thiamine diphosphate</name>
        <dbReference type="ChEBI" id="CHEBI:58937"/>
    </cofactor>
    <text evidence="10">Binds 1 thiamine pyrophosphate per subunit.</text>
</comment>
<feature type="binding site" evidence="10">
    <location>
        <position position="368"/>
    </location>
    <ligand>
        <name>thiamine diphosphate</name>
        <dbReference type="ChEBI" id="CHEBI:58937"/>
    </ligand>
</feature>
<feature type="binding site" evidence="10">
    <location>
        <position position="74"/>
    </location>
    <ligand>
        <name>thiamine diphosphate</name>
        <dbReference type="ChEBI" id="CHEBI:58937"/>
    </ligand>
</feature>
<feature type="domain" description="Transketolase-like pyrimidine-binding" evidence="11">
    <location>
        <begin position="317"/>
        <end position="480"/>
    </location>
</feature>
<dbReference type="Pfam" id="PF02779">
    <property type="entry name" value="Transket_pyr"/>
    <property type="match status" value="1"/>
</dbReference>
<keyword evidence="8 10" id="KW-0786">Thiamine pyrophosphate</keyword>
<dbReference type="GO" id="GO:0008661">
    <property type="term" value="F:1-deoxy-D-xylulose-5-phosphate synthase activity"/>
    <property type="evidence" value="ECO:0007669"/>
    <property type="project" value="UniProtKB-EC"/>
</dbReference>
<dbReference type="InterPro" id="IPR009014">
    <property type="entry name" value="Transketo_C/PFOR_II"/>
</dbReference>
<sequence length="625" mass="69107">MGELLDKIEKPNDIKEMEKDELRPLAKEIRQFLVHKISHTGGHLASNLGVVELTMALHLCCNLPEDKIVWDVGHQSYTHKILTGRKDGFEHLRQFGGMSGFPKQSESDCDAFDTGHSSTSISVALGLAKARDLKKQDHKIFAVIGDGALSGGMAYEAMNNAARLKSNLVIVLNDNQMSISKNVGGMSSYLGKIRTNGNYTELKEEVENALSKLPHLGDKLTSRIRGIKDLIKRIFIPGMLFEDMGLTYIGPIDGHNIHQMVTAFQSASKMKEAVIVHVCTHKGKGYRPAEKNPSYFHGVSPFNIKDGSSRHNGETAKTYTDIFSDTILEAAKEREDIVAVSAAMPSGTGLTAMASKYPKRFFDVGIAEEHAVTFAAGMAAGGLKPVVAIYSTFLQRAYDQILHDVCIGKLPVVFAVDRAGLVGSDGETHQGIFDIAYLRSMPNMTVMAPKNAWELRQMMLFALEQNTPTAIRYSRGAAWEGLQDHQQEITMGKAEWICEGQEIALLAVGNMVETAMWVREHLKAEGQKVSVVNMRFVKPIDEEVLQKIKERHSKVVTLEEGVFNGGFGEAVSAWYEGTPMRVLNIALPDQFIEHGSVTELKKKYGLDPESITQKILSWEDEDRKA</sequence>
<evidence type="ECO:0000256" key="9">
    <source>
        <dbReference type="ARBA" id="ARBA00023229"/>
    </source>
</evidence>
<dbReference type="RefSeq" id="WP_022464842.1">
    <property type="nucleotide sequence ID" value="NZ_JACRSX010000001.1"/>
</dbReference>
<feature type="binding site" evidence="10">
    <location>
        <position position="175"/>
    </location>
    <ligand>
        <name>Mg(2+)</name>
        <dbReference type="ChEBI" id="CHEBI:18420"/>
    </ligand>
</feature>
<feature type="binding site" evidence="10">
    <location>
        <position position="175"/>
    </location>
    <ligand>
        <name>thiamine diphosphate</name>
        <dbReference type="ChEBI" id="CHEBI:58937"/>
    </ligand>
</feature>
<name>A0ABR7MZ38_9FIRM</name>
<evidence type="ECO:0000256" key="7">
    <source>
        <dbReference type="ARBA" id="ARBA00022977"/>
    </source>
</evidence>
<dbReference type="PANTHER" id="PTHR43322:SF5">
    <property type="entry name" value="1-DEOXY-D-XYLULOSE-5-PHOSPHATE SYNTHASE, CHLOROPLASTIC"/>
    <property type="match status" value="1"/>
</dbReference>
<dbReference type="SUPFAM" id="SSF52922">
    <property type="entry name" value="TK C-terminal domain-like"/>
    <property type="match status" value="1"/>
</dbReference>
<evidence type="ECO:0000256" key="6">
    <source>
        <dbReference type="ARBA" id="ARBA00022842"/>
    </source>
</evidence>
<comment type="pathway">
    <text evidence="1 10">Metabolic intermediate biosynthesis; 1-deoxy-D-xylulose 5-phosphate biosynthesis; 1-deoxy-D-xylulose 5-phosphate from D-glyceraldehyde 3-phosphate and pyruvate: step 1/1.</text>
</comment>
<comment type="caution">
    <text evidence="12">The sequence shown here is derived from an EMBL/GenBank/DDBJ whole genome shotgun (WGS) entry which is preliminary data.</text>
</comment>
<organism evidence="12 13">
    <name type="scientific">Jutongia huaianensis</name>
    <dbReference type="NCBI Taxonomy" id="2763668"/>
    <lineage>
        <taxon>Bacteria</taxon>
        <taxon>Bacillati</taxon>
        <taxon>Bacillota</taxon>
        <taxon>Clostridia</taxon>
        <taxon>Lachnospirales</taxon>
        <taxon>Lachnospiraceae</taxon>
        <taxon>Jutongia</taxon>
    </lineage>
</organism>
<dbReference type="NCBIfam" id="TIGR00204">
    <property type="entry name" value="dxs"/>
    <property type="match status" value="1"/>
</dbReference>
<evidence type="ECO:0000256" key="8">
    <source>
        <dbReference type="ARBA" id="ARBA00023052"/>
    </source>
</evidence>
<comment type="function">
    <text evidence="10">Catalyzes the acyloin condensation reaction between C atoms 2 and 3 of pyruvate and glyceraldehyde 3-phosphate to yield 1-deoxy-D-xylulose-5-phosphate (DXP).</text>
</comment>
<gene>
    <name evidence="10" type="primary">dxs</name>
    <name evidence="12" type="ORF">H8704_00305</name>
</gene>
<dbReference type="Gene3D" id="3.40.50.970">
    <property type="match status" value="2"/>
</dbReference>
<dbReference type="PANTHER" id="PTHR43322">
    <property type="entry name" value="1-D-DEOXYXYLULOSE 5-PHOSPHATE SYNTHASE-RELATED"/>
    <property type="match status" value="1"/>
</dbReference>
<evidence type="ECO:0000256" key="4">
    <source>
        <dbReference type="ARBA" id="ARBA00022679"/>
    </source>
</evidence>
<dbReference type="Pfam" id="PF02780">
    <property type="entry name" value="Transketolase_C"/>
    <property type="match status" value="1"/>
</dbReference>
<dbReference type="NCBIfam" id="NF003933">
    <property type="entry name" value="PRK05444.2-2"/>
    <property type="match status" value="1"/>
</dbReference>
<accession>A0ABR7MZ38</accession>
<evidence type="ECO:0000256" key="1">
    <source>
        <dbReference type="ARBA" id="ARBA00004980"/>
    </source>
</evidence>
<keyword evidence="5 10" id="KW-0479">Metal-binding</keyword>
<dbReference type="CDD" id="cd02007">
    <property type="entry name" value="TPP_DXS"/>
    <property type="match status" value="1"/>
</dbReference>
<dbReference type="InterPro" id="IPR029061">
    <property type="entry name" value="THDP-binding"/>
</dbReference>
<dbReference type="SMART" id="SM00861">
    <property type="entry name" value="Transket_pyr"/>
    <property type="match status" value="1"/>
</dbReference>
<dbReference type="CDD" id="cd07033">
    <property type="entry name" value="TPP_PYR_DXS_TK_like"/>
    <property type="match status" value="1"/>
</dbReference>
<dbReference type="SUPFAM" id="SSF52518">
    <property type="entry name" value="Thiamin diphosphate-binding fold (THDP-binding)"/>
    <property type="match status" value="2"/>
</dbReference>
<evidence type="ECO:0000256" key="5">
    <source>
        <dbReference type="ARBA" id="ARBA00022723"/>
    </source>
</evidence>
<dbReference type="Pfam" id="PF13292">
    <property type="entry name" value="DXP_synthase_N"/>
    <property type="match status" value="1"/>
</dbReference>
<evidence type="ECO:0000256" key="10">
    <source>
        <dbReference type="HAMAP-Rule" id="MF_00315"/>
    </source>
</evidence>
<feature type="binding site" evidence="10">
    <location>
        <begin position="147"/>
        <end position="148"/>
    </location>
    <ligand>
        <name>thiamine diphosphate</name>
        <dbReference type="ChEBI" id="CHEBI:58937"/>
    </ligand>
</feature>
<reference evidence="12 13" key="1">
    <citation type="submission" date="2020-08" db="EMBL/GenBank/DDBJ databases">
        <title>Genome public.</title>
        <authorList>
            <person name="Liu C."/>
            <person name="Sun Q."/>
        </authorList>
    </citation>
    <scope>NUCLEOTIDE SEQUENCE [LARGE SCALE GENOMIC DNA]</scope>
    <source>
        <strain evidence="12 13">NSJ-37</strain>
    </source>
</reference>
<dbReference type="EC" id="2.2.1.7" evidence="10"/>
<keyword evidence="9 10" id="KW-0414">Isoprene biosynthesis</keyword>
<evidence type="ECO:0000313" key="13">
    <source>
        <dbReference type="Proteomes" id="UP000606193"/>
    </source>
</evidence>
<keyword evidence="13" id="KW-1185">Reference proteome</keyword>
<feature type="binding site" evidence="10">
    <location>
        <position position="286"/>
    </location>
    <ligand>
        <name>thiamine diphosphate</name>
        <dbReference type="ChEBI" id="CHEBI:58937"/>
    </ligand>
</feature>
<evidence type="ECO:0000256" key="2">
    <source>
        <dbReference type="ARBA" id="ARBA00011081"/>
    </source>
</evidence>
<dbReference type="PROSITE" id="PS00801">
    <property type="entry name" value="TRANSKETOLASE_1"/>
    <property type="match status" value="1"/>
</dbReference>
<protein>
    <recommendedName>
        <fullName evidence="10">1-deoxy-D-xylulose-5-phosphate synthase</fullName>
        <ecNumber evidence="10">2.2.1.7</ecNumber>
    </recommendedName>
    <alternativeName>
        <fullName evidence="10">1-deoxyxylulose-5-phosphate synthase</fullName>
        <shortName evidence="10">DXP synthase</shortName>
        <shortName evidence="10">DXPS</shortName>
    </alternativeName>
</protein>
<dbReference type="InterPro" id="IPR005477">
    <property type="entry name" value="Dxylulose-5-P_synthase"/>
</dbReference>
<dbReference type="InterPro" id="IPR005475">
    <property type="entry name" value="Transketolase-like_Pyr-bd"/>
</dbReference>
<evidence type="ECO:0000313" key="12">
    <source>
        <dbReference type="EMBL" id="MBC8561082.1"/>
    </source>
</evidence>
<dbReference type="Proteomes" id="UP000606193">
    <property type="component" value="Unassembled WGS sequence"/>
</dbReference>
<dbReference type="InterPro" id="IPR049557">
    <property type="entry name" value="Transketolase_CS"/>
</dbReference>
<feature type="binding site" evidence="10">
    <location>
        <position position="146"/>
    </location>
    <ligand>
        <name>Mg(2+)</name>
        <dbReference type="ChEBI" id="CHEBI:18420"/>
    </ligand>
</feature>
<dbReference type="EMBL" id="JACRSX010000001">
    <property type="protein sequence ID" value="MBC8561082.1"/>
    <property type="molecule type" value="Genomic_DNA"/>
</dbReference>
<feature type="binding site" evidence="10">
    <location>
        <begin position="115"/>
        <end position="117"/>
    </location>
    <ligand>
        <name>thiamine diphosphate</name>
        <dbReference type="ChEBI" id="CHEBI:58937"/>
    </ligand>
</feature>
<evidence type="ECO:0000259" key="11">
    <source>
        <dbReference type="SMART" id="SM00861"/>
    </source>
</evidence>
<dbReference type="InterPro" id="IPR020826">
    <property type="entry name" value="Transketolase_BS"/>
</dbReference>
<comment type="subunit">
    <text evidence="3 10">Homodimer.</text>
</comment>
<keyword evidence="6 10" id="KW-0460">Magnesium</keyword>
<dbReference type="Gene3D" id="3.40.50.920">
    <property type="match status" value="1"/>
</dbReference>
<proteinExistence type="inferred from homology"/>
<dbReference type="InterPro" id="IPR033248">
    <property type="entry name" value="Transketolase_C"/>
</dbReference>
<evidence type="ECO:0000256" key="3">
    <source>
        <dbReference type="ARBA" id="ARBA00011738"/>
    </source>
</evidence>
<comment type="similarity">
    <text evidence="2 10">Belongs to the transketolase family. DXPS subfamily.</text>
</comment>
<keyword evidence="4 10" id="KW-0808">Transferase</keyword>
<dbReference type="HAMAP" id="MF_00315">
    <property type="entry name" value="DXP_synth"/>
    <property type="match status" value="1"/>
</dbReference>
<comment type="catalytic activity">
    <reaction evidence="10">
        <text>D-glyceraldehyde 3-phosphate + pyruvate + H(+) = 1-deoxy-D-xylulose 5-phosphate + CO2</text>
        <dbReference type="Rhea" id="RHEA:12605"/>
        <dbReference type="ChEBI" id="CHEBI:15361"/>
        <dbReference type="ChEBI" id="CHEBI:15378"/>
        <dbReference type="ChEBI" id="CHEBI:16526"/>
        <dbReference type="ChEBI" id="CHEBI:57792"/>
        <dbReference type="ChEBI" id="CHEBI:59776"/>
        <dbReference type="EC" id="2.2.1.7"/>
    </reaction>
</comment>
<keyword evidence="7 10" id="KW-0784">Thiamine biosynthesis</keyword>